<keyword evidence="3 7" id="KW-0813">Transport</keyword>
<dbReference type="InterPro" id="IPR000272">
    <property type="entry name" value="Ion-transport_regulator_FXYD"/>
</dbReference>
<dbReference type="Proteomes" id="UP000694569">
    <property type="component" value="Unplaced"/>
</dbReference>
<keyword evidence="9" id="KW-1185">Reference proteome</keyword>
<protein>
    <recommendedName>
        <fullName evidence="7">FXYD domain-containing ion transport regulator</fullName>
    </recommendedName>
</protein>
<evidence type="ECO:0000256" key="7">
    <source>
        <dbReference type="RuleBase" id="RU364131"/>
    </source>
</evidence>
<comment type="similarity">
    <text evidence="2 7">Belongs to the FXYD family.</text>
</comment>
<dbReference type="AlphaFoldDB" id="A0A8C5R333"/>
<proteinExistence type="inferred from homology"/>
<dbReference type="Ensembl" id="ENSLLET00000047788.1">
    <property type="protein sequence ID" value="ENSLLEP00000045955.1"/>
    <property type="gene ID" value="ENSLLEG00000029155.1"/>
</dbReference>
<accession>A0A8C5R333</accession>
<evidence type="ECO:0000313" key="8">
    <source>
        <dbReference type="Ensembl" id="ENSLLEP00000045955.1"/>
    </source>
</evidence>
<dbReference type="GO" id="GO:0099106">
    <property type="term" value="F:ion channel regulator activity"/>
    <property type="evidence" value="ECO:0007669"/>
    <property type="project" value="InterPro"/>
</dbReference>
<keyword evidence="6 7" id="KW-0472">Membrane</keyword>
<evidence type="ECO:0000256" key="3">
    <source>
        <dbReference type="ARBA" id="ARBA00022448"/>
    </source>
</evidence>
<reference evidence="8" key="2">
    <citation type="submission" date="2025-09" db="UniProtKB">
        <authorList>
            <consortium name="Ensembl"/>
        </authorList>
    </citation>
    <scope>IDENTIFICATION</scope>
</reference>
<keyword evidence="5 7" id="KW-0406">Ion transport</keyword>
<evidence type="ECO:0000313" key="9">
    <source>
        <dbReference type="Proteomes" id="UP000694569"/>
    </source>
</evidence>
<name>A0A8C5R333_9ANUR</name>
<evidence type="ECO:0000256" key="1">
    <source>
        <dbReference type="ARBA" id="ARBA00004167"/>
    </source>
</evidence>
<dbReference type="GO" id="GO:0043269">
    <property type="term" value="P:regulation of monoatomic ion transport"/>
    <property type="evidence" value="ECO:0007669"/>
    <property type="project" value="InterPro"/>
</dbReference>
<dbReference type="Pfam" id="PF02038">
    <property type="entry name" value="ATP1G1_PLM_MAT8"/>
    <property type="match status" value="1"/>
</dbReference>
<organism evidence="8 9">
    <name type="scientific">Leptobrachium leishanense</name>
    <name type="common">Leishan spiny toad</name>
    <dbReference type="NCBI Taxonomy" id="445787"/>
    <lineage>
        <taxon>Eukaryota</taxon>
        <taxon>Metazoa</taxon>
        <taxon>Chordata</taxon>
        <taxon>Craniata</taxon>
        <taxon>Vertebrata</taxon>
        <taxon>Euteleostomi</taxon>
        <taxon>Amphibia</taxon>
        <taxon>Batrachia</taxon>
        <taxon>Anura</taxon>
        <taxon>Pelobatoidea</taxon>
        <taxon>Megophryidae</taxon>
        <taxon>Leptobrachium</taxon>
    </lineage>
</organism>
<dbReference type="GO" id="GO:0016020">
    <property type="term" value="C:membrane"/>
    <property type="evidence" value="ECO:0007669"/>
    <property type="project" value="UniProtKB-SubCell"/>
</dbReference>
<evidence type="ECO:0000256" key="4">
    <source>
        <dbReference type="ARBA" id="ARBA00022692"/>
    </source>
</evidence>
<keyword evidence="4 7" id="KW-0812">Transmembrane</keyword>
<evidence type="ECO:0000256" key="2">
    <source>
        <dbReference type="ARBA" id="ARBA00005948"/>
    </source>
</evidence>
<keyword evidence="7" id="KW-1133">Transmembrane helix</keyword>
<dbReference type="OrthoDB" id="8895254at2759"/>
<dbReference type="GO" id="GO:0006811">
    <property type="term" value="P:monoatomic ion transport"/>
    <property type="evidence" value="ECO:0007669"/>
    <property type="project" value="UniProtKB-KW"/>
</dbReference>
<feature type="transmembrane region" description="Helical" evidence="7">
    <location>
        <begin position="29"/>
        <end position="51"/>
    </location>
</feature>
<evidence type="ECO:0000256" key="5">
    <source>
        <dbReference type="ARBA" id="ARBA00023065"/>
    </source>
</evidence>
<comment type="subcellular location">
    <subcellularLocation>
        <location evidence="1">Membrane</location>
        <topology evidence="1">Single-pass membrane protein</topology>
    </subcellularLocation>
</comment>
<evidence type="ECO:0000256" key="6">
    <source>
        <dbReference type="ARBA" id="ARBA00023136"/>
    </source>
</evidence>
<sequence>MEIFSLLSMSCPEHNRFFSRDPDYDTVRMTGLILAIVMFVLGIVIALSKFFSGLKDKSSHRLESFINGGAPKNTP</sequence>
<dbReference type="Gene3D" id="1.20.5.780">
    <property type="entry name" value="Single helix bin"/>
    <property type="match status" value="1"/>
</dbReference>
<reference evidence="8" key="1">
    <citation type="submission" date="2025-08" db="UniProtKB">
        <authorList>
            <consortium name="Ensembl"/>
        </authorList>
    </citation>
    <scope>IDENTIFICATION</scope>
</reference>